<dbReference type="Gene3D" id="3.90.226.10">
    <property type="entry name" value="2-enoyl-CoA Hydratase, Chain A, domain 1"/>
    <property type="match status" value="1"/>
</dbReference>
<keyword evidence="9" id="KW-0934">Plastid</keyword>
<evidence type="ECO:0000256" key="2">
    <source>
        <dbReference type="ARBA" id="ARBA00022670"/>
    </source>
</evidence>
<proteinExistence type="inferred from homology"/>
<feature type="active site" evidence="6 7">
    <location>
        <position position="146"/>
    </location>
</feature>
<dbReference type="EC" id="3.4.21.92" evidence="6"/>
<keyword evidence="4 6" id="KW-0720">Serine protease</keyword>
<evidence type="ECO:0000256" key="1">
    <source>
        <dbReference type="ARBA" id="ARBA00007039"/>
    </source>
</evidence>
<dbReference type="Pfam" id="PF00574">
    <property type="entry name" value="CLP_protease"/>
    <property type="match status" value="1"/>
</dbReference>
<comment type="subunit">
    <text evidence="6">Component of the chloroplastic Clp protease core complex.</text>
</comment>
<reference evidence="9" key="2">
    <citation type="journal article" date="2020" name="Front. Plant Sci.">
        <title>The Loss of the Inverted Repeat in the Putranjivoid Clade of Malpighiales.</title>
        <authorList>
            <person name="Jin D.M."/>
            <person name="Wicke S."/>
            <person name="Gan L."/>
            <person name="Yang J.B."/>
            <person name="Jin J.J."/>
            <person name="Yi T.S."/>
        </authorList>
    </citation>
    <scope>NUCLEOTIDE SEQUENCE</scope>
</reference>
<dbReference type="PROSITE" id="PS00382">
    <property type="entry name" value="CLP_PROTEASE_HIS"/>
    <property type="match status" value="1"/>
</dbReference>
<keyword evidence="3 6" id="KW-0378">Hydrolase</keyword>
<dbReference type="SUPFAM" id="SSF52096">
    <property type="entry name" value="ClpP/crotonase"/>
    <property type="match status" value="1"/>
</dbReference>
<protein>
    <recommendedName>
        <fullName evidence="6 8">ATP-dependent Clp protease proteolytic subunit</fullName>
        <ecNumber evidence="6">3.4.21.92</ecNumber>
    </recommendedName>
    <alternativeName>
        <fullName evidence="6">Endopeptidase Clp</fullName>
    </alternativeName>
</protein>
<dbReference type="PANTHER" id="PTHR10381">
    <property type="entry name" value="ATP-DEPENDENT CLP PROTEASE PROTEOLYTIC SUBUNIT"/>
    <property type="match status" value="1"/>
</dbReference>
<sequence>MPVGVPKIPFVFIDDDDEYYDDYYDESDSDSEYEYEDVSWIDLYNRLYHERLLFLGQKVDSQISNHLVGLMTYLSLEDPDRDLYLFINSPGGWVVPGLSIFDTIRTSISDVHTICISEASSIAALILSGGGINNRLAFPHATVMIHQPSSSFVEFETGDLVLDSNEVLNLRESIIHSYVQRTGKPFWVIASDINRDVPMSPTEAQVYGIVDFIADNKYKYHGNLDNNPDIEDNPNI</sequence>
<dbReference type="PANTHER" id="PTHR10381:SF73">
    <property type="entry name" value="ATP-DEPENDENT CLP PROTEASE PROTEOLYTIC SUBUNIT"/>
    <property type="match status" value="1"/>
</dbReference>
<dbReference type="InterPro" id="IPR029045">
    <property type="entry name" value="ClpP/crotonase-like_dom_sf"/>
</dbReference>
<geneLocation type="plastid" evidence="9"/>
<dbReference type="GO" id="GO:0004176">
    <property type="term" value="F:ATP-dependent peptidase activity"/>
    <property type="evidence" value="ECO:0007669"/>
    <property type="project" value="InterPro"/>
</dbReference>
<evidence type="ECO:0000256" key="3">
    <source>
        <dbReference type="ARBA" id="ARBA00022801"/>
    </source>
</evidence>
<dbReference type="GO" id="GO:0009368">
    <property type="term" value="C:endopeptidase Clp complex"/>
    <property type="evidence" value="ECO:0007669"/>
    <property type="project" value="TreeGrafter"/>
</dbReference>
<keyword evidence="2 6" id="KW-0645">Protease</keyword>
<dbReference type="GO" id="GO:0004252">
    <property type="term" value="F:serine-type endopeptidase activity"/>
    <property type="evidence" value="ECO:0007669"/>
    <property type="project" value="UniProtKB-UniRule"/>
</dbReference>
<comment type="catalytic activity">
    <reaction evidence="5 6 7">
        <text>Hydrolysis of proteins to small peptides in the presence of ATP and magnesium. alpha-casein is the usual test substrate. In the absence of ATP, only oligopeptides shorter than five residues are hydrolyzed (such as succinyl-Leu-Tyr-|-NHMec, and Leu-Tyr-Leu-|-Tyr-Trp, in which cleavage of the -Tyr-|-Leu- and -Tyr-|-Trp bonds also occurs).</text>
        <dbReference type="EC" id="3.4.21.92"/>
    </reaction>
</comment>
<dbReference type="GO" id="GO:0009532">
    <property type="term" value="C:plastid stroma"/>
    <property type="evidence" value="ECO:0007669"/>
    <property type="project" value="UniProtKB-ARBA"/>
</dbReference>
<comment type="subcellular location">
    <subcellularLocation>
        <location evidence="6">Cytoplasm</location>
    </subcellularLocation>
</comment>
<evidence type="ECO:0000256" key="8">
    <source>
        <dbReference type="RuleBase" id="RU003567"/>
    </source>
</evidence>
<reference evidence="9" key="1">
    <citation type="submission" date="2019-09" db="EMBL/GenBank/DDBJ databases">
        <authorList>
            <person name="Jin D.-M."/>
            <person name="Gan L."/>
            <person name="Yang J.-B."/>
            <person name="Jin J.-J."/>
            <person name="Yi T.-S."/>
        </authorList>
    </citation>
    <scope>NUCLEOTIDE SEQUENCE</scope>
</reference>
<dbReference type="GO" id="GO:0006515">
    <property type="term" value="P:protein quality control for misfolded or incompletely synthesized proteins"/>
    <property type="evidence" value="ECO:0007669"/>
    <property type="project" value="TreeGrafter"/>
</dbReference>
<evidence type="ECO:0000313" key="9">
    <source>
        <dbReference type="EMBL" id="QNK04978.1"/>
    </source>
</evidence>
<dbReference type="PRINTS" id="PR00127">
    <property type="entry name" value="CLPPROTEASEP"/>
</dbReference>
<evidence type="ECO:0000256" key="4">
    <source>
        <dbReference type="ARBA" id="ARBA00022825"/>
    </source>
</evidence>
<evidence type="ECO:0000256" key="7">
    <source>
        <dbReference type="PROSITE-ProRule" id="PRU10086"/>
    </source>
</evidence>
<name>A0A7G8QDX0_9ROSI</name>
<dbReference type="GO" id="GO:0051117">
    <property type="term" value="F:ATPase binding"/>
    <property type="evidence" value="ECO:0007669"/>
    <property type="project" value="TreeGrafter"/>
</dbReference>
<accession>A0A7G8QDX0</accession>
<gene>
    <name evidence="6 9" type="primary">clpP</name>
</gene>
<dbReference type="InterPro" id="IPR001907">
    <property type="entry name" value="ClpP"/>
</dbReference>
<dbReference type="RefSeq" id="YP_009926687.1">
    <property type="nucleotide sequence ID" value="NC_050684.1"/>
</dbReference>
<dbReference type="GeneID" id="59143336"/>
<dbReference type="AlphaFoldDB" id="A0A7G8QDX0"/>
<feature type="active site" description="Nucleophile" evidence="6">
    <location>
        <position position="121"/>
    </location>
</feature>
<keyword evidence="6" id="KW-0963">Cytoplasm</keyword>
<dbReference type="HAMAP" id="MF_00444">
    <property type="entry name" value="ClpP"/>
    <property type="match status" value="1"/>
</dbReference>
<organism evidence="9">
    <name type="scientific">Lophopyxis maingayi</name>
    <dbReference type="NCBI Taxonomy" id="125041"/>
    <lineage>
        <taxon>Eukaryota</taxon>
        <taxon>Viridiplantae</taxon>
        <taxon>Streptophyta</taxon>
        <taxon>Embryophyta</taxon>
        <taxon>Tracheophyta</taxon>
        <taxon>Spermatophyta</taxon>
        <taxon>Magnoliopsida</taxon>
        <taxon>eudicotyledons</taxon>
        <taxon>Gunneridae</taxon>
        <taxon>Pentapetalae</taxon>
        <taxon>rosids</taxon>
        <taxon>fabids</taxon>
        <taxon>Malpighiales</taxon>
        <taxon>Lophopyxidaceae</taxon>
        <taxon>Lophopyxis</taxon>
    </lineage>
</organism>
<dbReference type="EMBL" id="MN504795">
    <property type="protein sequence ID" value="QNK04978.1"/>
    <property type="molecule type" value="Genomic_DNA"/>
</dbReference>
<dbReference type="InterPro" id="IPR023562">
    <property type="entry name" value="ClpP/TepA"/>
</dbReference>
<dbReference type="CDD" id="cd07017">
    <property type="entry name" value="S14_ClpP_2"/>
    <property type="match status" value="1"/>
</dbReference>
<evidence type="ECO:0000256" key="5">
    <source>
        <dbReference type="ARBA" id="ARBA00034021"/>
    </source>
</evidence>
<comment type="similarity">
    <text evidence="1 6 8">Belongs to the peptidase S14 family.</text>
</comment>
<comment type="function">
    <text evidence="6">Cleaves peptides in various proteins in a process that requires ATP hydrolysis. Has a chymotrypsin-like activity. Plays a major role in the degradation of misfolded proteins.</text>
</comment>
<dbReference type="InterPro" id="IPR033135">
    <property type="entry name" value="ClpP_His_AS"/>
</dbReference>
<evidence type="ECO:0000256" key="6">
    <source>
        <dbReference type="HAMAP-Rule" id="MF_00444"/>
    </source>
</evidence>